<dbReference type="SUPFAM" id="SSF52518">
    <property type="entry name" value="Thiamin diphosphate-binding fold (THDP-binding)"/>
    <property type="match status" value="1"/>
</dbReference>
<dbReference type="Gene3D" id="1.25.40.10">
    <property type="entry name" value="Tetratricopeptide repeat domain"/>
    <property type="match status" value="4"/>
</dbReference>
<feature type="repeat" description="PPR" evidence="14">
    <location>
        <begin position="211"/>
        <end position="245"/>
    </location>
</feature>
<evidence type="ECO:0000256" key="7">
    <source>
        <dbReference type="ARBA" id="ARBA00022737"/>
    </source>
</evidence>
<evidence type="ECO:0000256" key="12">
    <source>
        <dbReference type="ARBA" id="ARBA00031050"/>
    </source>
</evidence>
<evidence type="ECO:0000313" key="17">
    <source>
        <dbReference type="Proteomes" id="UP000796880"/>
    </source>
</evidence>
<evidence type="ECO:0000259" key="15">
    <source>
        <dbReference type="Pfam" id="PF00676"/>
    </source>
</evidence>
<dbReference type="FunFam" id="3.40.50.970:FF:000015">
    <property type="entry name" value="2-oxoisovalerate dehydrogenase subunit alpha"/>
    <property type="match status" value="1"/>
</dbReference>
<dbReference type="InterPro" id="IPR001017">
    <property type="entry name" value="DH_E1"/>
</dbReference>
<evidence type="ECO:0000256" key="10">
    <source>
        <dbReference type="ARBA" id="ARBA00023002"/>
    </source>
</evidence>
<dbReference type="InterPro" id="IPR011990">
    <property type="entry name" value="TPR-like_helical_dom_sf"/>
</dbReference>
<sequence>MHTFLRQVCGLHRTSLSSYSRLLDHCSSVKSIDFLHVIHAQLIKVGLNRHTFLGNRCLDLYCQFGTVGDALKVFDDIANKNSVSWNICLRGLYRFCQYERACLLFDEMPERDVVSWNSMIYGHVSCGFVDRALELFSKMQNSGVRPSEYTYSILMSFASCACHGKQIHGSMIRSGMDLSNVVLGNSLIDMYGKLSLVDYAFVVFLTMDKLDIISWNSLIWCCYRSGFGELALYQFCLMRTTQLSPDEFTISTVISICCKMRDLEKGKQVIAFCLKVGLFSNSIVLSAAIDLFSKCNRLGDAVQLLKDLDQWDSALYNTIISSYARHGFMEHVMQLFLLMMRDNIRPTEFTMSSILSSISDFLPADQGSQFHSLVIKLSMESDAIVASSLVEMYSKVGLIDCAMKIFANLTEKDLVTWNTVITGLTHNGRVFEALKTFSELVRKGPLPDSITLTGVLTACNHGSFIDEGMRIFSSMQKEYRIAPELEHYASIVDMLSRVGKLKEAMDIIAEMPYEPSFMIWRSILRSSAIHGDLKLAERIAEKIMELEPKSSLPYLVLARTYEMRGRWESMVRVRKAIKHKCLNNITGSSKIGIKNHVYTFEADQLLHHGGRDIYLVLRLLIWQMKEEELELDSDLSNSFVKEATDIEEDLKERNQQGLKPLWTTLGLMHSSSGDDGIMEVSSDVHTLCFLRQSIPTPTKIRTILPELSCDNDIPHSLSILIVRTQPPQLMMAVRPMCSHVVPLSTIVFVLLQNKFRYYIYTYMAVWISRSRAIAYCLRKKVGLLGLVSYHESSSCFSTSTAATCPSFGYIRNQLGGSYGDPHGFLSNSATLFHFWRFESSRAETQLLDAQYVEDDDDINQASDFPGGRVTFTTELSFISESDDKRIPCYRVLDDNGDPIMQNSFQQVSKELAVKMYGNMVTLQMMDIVFYEAQRQGRISFYLTTTGEEATNIASAAALTSDDLILPQYREPGILLWRGFTLQEFADQCFGNKADYGKGRQMPIHYGSNKHNYFTVSSPLATQLPQAVGVAYSLRMDKKNACVVTYFGDGTTSEGDFHAALNFAAVMEAPVVFICRNNGWAISTPIEEQCRSDGIVVKGRGYGIRSIRVDGNDALAVYNAIRTARDMAITEQRPILVEVLTYRVGHHSTSDDSSKYRPADEIEYWKNVRNPVNRFRKWVERNGWWSDKDETELRSNVKQQLVQAIQAAEKTEKPPLSDMFTDIYDHPPQNLQEQEKLLRQTIKRHQKDYPSDVPV</sequence>
<dbReference type="FunFam" id="1.25.40.10:FF:000285">
    <property type="entry name" value="Pentatricopeptide repeat-containing protein, chloroplastic"/>
    <property type="match status" value="1"/>
</dbReference>
<dbReference type="InterPro" id="IPR029061">
    <property type="entry name" value="THDP-binding"/>
</dbReference>
<evidence type="ECO:0000256" key="6">
    <source>
        <dbReference type="ARBA" id="ARBA00022723"/>
    </source>
</evidence>
<dbReference type="AlphaFoldDB" id="A0A8K0E685"/>
<comment type="caution">
    <text evidence="16">The sequence shown here is derived from an EMBL/GenBank/DDBJ whole genome shotgun (WGS) entry which is preliminary data.</text>
</comment>
<protein>
    <recommendedName>
        <fullName evidence="5">3-methyl-2-oxobutanoate dehydrogenase (2-methylpropanoyl-transferring)</fullName>
        <ecNumber evidence="5">1.2.4.4</ecNumber>
    </recommendedName>
    <alternativeName>
        <fullName evidence="12">Branched-chain alpha-keto acid dehydrogenase E1 component alpha chain</fullName>
    </alternativeName>
</protein>
<keyword evidence="9" id="KW-0630">Potassium</keyword>
<keyword evidence="8" id="KW-0809">Transit peptide</keyword>
<keyword evidence="10" id="KW-0560">Oxidoreductase</keyword>
<dbReference type="InterPro" id="IPR050771">
    <property type="entry name" value="Alpha-ketoacid_DH_E1_comp"/>
</dbReference>
<dbReference type="GO" id="GO:0009083">
    <property type="term" value="P:branched-chain amino acid catabolic process"/>
    <property type="evidence" value="ECO:0007669"/>
    <property type="project" value="TreeGrafter"/>
</dbReference>
<organism evidence="16 17">
    <name type="scientific">Rhamnella rubrinervis</name>
    <dbReference type="NCBI Taxonomy" id="2594499"/>
    <lineage>
        <taxon>Eukaryota</taxon>
        <taxon>Viridiplantae</taxon>
        <taxon>Streptophyta</taxon>
        <taxon>Embryophyta</taxon>
        <taxon>Tracheophyta</taxon>
        <taxon>Spermatophyta</taxon>
        <taxon>Magnoliopsida</taxon>
        <taxon>eudicotyledons</taxon>
        <taxon>Gunneridae</taxon>
        <taxon>Pentapetalae</taxon>
        <taxon>rosids</taxon>
        <taxon>fabids</taxon>
        <taxon>Rosales</taxon>
        <taxon>Rhamnaceae</taxon>
        <taxon>rhamnoid group</taxon>
        <taxon>Rhamneae</taxon>
        <taxon>Rhamnella</taxon>
    </lineage>
</organism>
<evidence type="ECO:0000313" key="16">
    <source>
        <dbReference type="EMBL" id="KAF3440134.1"/>
    </source>
</evidence>
<comment type="cofactor">
    <cofactor evidence="1">
        <name>thiamine diphosphate</name>
        <dbReference type="ChEBI" id="CHEBI:58937"/>
    </cofactor>
</comment>
<evidence type="ECO:0000256" key="11">
    <source>
        <dbReference type="ARBA" id="ARBA00023128"/>
    </source>
</evidence>
<feature type="repeat" description="PPR" evidence="14">
    <location>
        <begin position="312"/>
        <end position="346"/>
    </location>
</feature>
<evidence type="ECO:0000256" key="3">
    <source>
        <dbReference type="ARBA" id="ARBA00008646"/>
    </source>
</evidence>
<dbReference type="Pfam" id="PF13041">
    <property type="entry name" value="PPR_2"/>
    <property type="match status" value="3"/>
</dbReference>
<feature type="repeat" description="PPR" evidence="14">
    <location>
        <begin position="413"/>
        <end position="447"/>
    </location>
</feature>
<dbReference type="FunFam" id="1.25.40.10:FF:001093">
    <property type="entry name" value="Pentatricopeptide repeat-containing protein At2g34400"/>
    <property type="match status" value="1"/>
</dbReference>
<dbReference type="PROSITE" id="PS51375">
    <property type="entry name" value="PPR"/>
    <property type="match status" value="4"/>
</dbReference>
<comment type="catalytic activity">
    <reaction evidence="13">
        <text>N(6)-[(R)-lipoyl]-L-lysyl-[protein] + 3-methyl-2-oxobutanoate + H(+) = N(6)-[(R)-S(8)-2-methylpropanoyldihydrolipoyl]-L-lysyl-[protein] + CO2</text>
        <dbReference type="Rhea" id="RHEA:13457"/>
        <dbReference type="Rhea" id="RHEA-COMP:10474"/>
        <dbReference type="Rhea" id="RHEA-COMP:10497"/>
        <dbReference type="ChEBI" id="CHEBI:11851"/>
        <dbReference type="ChEBI" id="CHEBI:15378"/>
        <dbReference type="ChEBI" id="CHEBI:16526"/>
        <dbReference type="ChEBI" id="CHEBI:83099"/>
        <dbReference type="ChEBI" id="CHEBI:83142"/>
        <dbReference type="EC" id="1.2.4.4"/>
    </reaction>
</comment>
<feature type="domain" description="Dehydrogenase E1 component" evidence="15">
    <location>
        <begin position="918"/>
        <end position="1214"/>
    </location>
</feature>
<dbReference type="Pfam" id="PF00676">
    <property type="entry name" value="E1_dh"/>
    <property type="match status" value="1"/>
</dbReference>
<evidence type="ECO:0000256" key="8">
    <source>
        <dbReference type="ARBA" id="ARBA00022946"/>
    </source>
</evidence>
<evidence type="ECO:0000256" key="9">
    <source>
        <dbReference type="ARBA" id="ARBA00022958"/>
    </source>
</evidence>
<comment type="subcellular location">
    <subcellularLocation>
        <location evidence="2">Mitochondrion matrix</location>
    </subcellularLocation>
</comment>
<keyword evidence="7" id="KW-0677">Repeat</keyword>
<dbReference type="GO" id="GO:0005759">
    <property type="term" value="C:mitochondrial matrix"/>
    <property type="evidence" value="ECO:0007669"/>
    <property type="project" value="UniProtKB-SubCell"/>
</dbReference>
<evidence type="ECO:0000256" key="14">
    <source>
        <dbReference type="PROSITE-ProRule" id="PRU00708"/>
    </source>
</evidence>
<dbReference type="EMBL" id="VOIH02000008">
    <property type="protein sequence ID" value="KAF3440134.1"/>
    <property type="molecule type" value="Genomic_DNA"/>
</dbReference>
<dbReference type="EC" id="1.2.4.4" evidence="5"/>
<name>A0A8K0E685_9ROSA</name>
<keyword evidence="17" id="KW-1185">Reference proteome</keyword>
<gene>
    <name evidence="16" type="ORF">FNV43_RR18412</name>
</gene>
<proteinExistence type="inferred from homology"/>
<reference evidence="16" key="1">
    <citation type="submission" date="2020-03" db="EMBL/GenBank/DDBJ databases">
        <title>A high-quality chromosome-level genome assembly of a woody plant with both climbing and erect habits, Rhamnella rubrinervis.</title>
        <authorList>
            <person name="Lu Z."/>
            <person name="Yang Y."/>
            <person name="Zhu X."/>
            <person name="Sun Y."/>
        </authorList>
    </citation>
    <scope>NUCLEOTIDE SEQUENCE</scope>
    <source>
        <strain evidence="16">BYM</strain>
        <tissue evidence="16">Leaf</tissue>
    </source>
</reference>
<dbReference type="Gene3D" id="3.40.50.970">
    <property type="match status" value="1"/>
</dbReference>
<comment type="similarity">
    <text evidence="3">Belongs to the BCKDHA family.</text>
</comment>
<keyword evidence="6" id="KW-0479">Metal-binding</keyword>
<dbReference type="OrthoDB" id="1855397at2759"/>
<dbReference type="PANTHER" id="PTHR43380">
    <property type="entry name" value="2-OXOISOVALERATE DEHYDROGENASE SUBUNIT ALPHA, MITOCHONDRIAL"/>
    <property type="match status" value="1"/>
</dbReference>
<dbReference type="InterPro" id="IPR002885">
    <property type="entry name" value="PPR_rpt"/>
</dbReference>
<dbReference type="GO" id="GO:0003863">
    <property type="term" value="F:branched-chain 2-oxo acid dehydrogenase activity"/>
    <property type="evidence" value="ECO:0007669"/>
    <property type="project" value="UniProtKB-EC"/>
</dbReference>
<comment type="subunit">
    <text evidence="4">Heterotetramer of alpha and beta chains.</text>
</comment>
<accession>A0A8K0E685</accession>
<dbReference type="GO" id="GO:0046872">
    <property type="term" value="F:metal ion binding"/>
    <property type="evidence" value="ECO:0007669"/>
    <property type="project" value="UniProtKB-KW"/>
</dbReference>
<evidence type="ECO:0000256" key="2">
    <source>
        <dbReference type="ARBA" id="ARBA00004305"/>
    </source>
</evidence>
<evidence type="ECO:0000256" key="5">
    <source>
        <dbReference type="ARBA" id="ARBA00012277"/>
    </source>
</evidence>
<dbReference type="NCBIfam" id="TIGR00756">
    <property type="entry name" value="PPR"/>
    <property type="match status" value="4"/>
</dbReference>
<dbReference type="CDD" id="cd02000">
    <property type="entry name" value="TPP_E1_PDC_ADC_BCADC"/>
    <property type="match status" value="1"/>
</dbReference>
<dbReference type="Proteomes" id="UP000796880">
    <property type="component" value="Unassembled WGS sequence"/>
</dbReference>
<feature type="repeat" description="PPR" evidence="14">
    <location>
        <begin position="112"/>
        <end position="146"/>
    </location>
</feature>
<evidence type="ECO:0000256" key="1">
    <source>
        <dbReference type="ARBA" id="ARBA00001964"/>
    </source>
</evidence>
<evidence type="ECO:0000256" key="13">
    <source>
        <dbReference type="ARBA" id="ARBA00052792"/>
    </source>
</evidence>
<dbReference type="PANTHER" id="PTHR43380:SF1">
    <property type="entry name" value="2-OXOISOVALERATE DEHYDROGENASE SUBUNIT ALPHA, MITOCHONDRIAL"/>
    <property type="match status" value="1"/>
</dbReference>
<evidence type="ECO:0000256" key="4">
    <source>
        <dbReference type="ARBA" id="ARBA00011516"/>
    </source>
</evidence>
<dbReference type="Pfam" id="PF01535">
    <property type="entry name" value="PPR"/>
    <property type="match status" value="3"/>
</dbReference>
<keyword evidence="11" id="KW-0496">Mitochondrion</keyword>